<name>A0A2S9XDT6_9BACT</name>
<evidence type="ECO:0000313" key="2">
    <source>
        <dbReference type="EMBL" id="PRP91024.1"/>
    </source>
</evidence>
<comment type="caution">
    <text evidence="2">The sequence shown here is derived from an EMBL/GenBank/DDBJ whole genome shotgun (WGS) entry which is preliminary data.</text>
</comment>
<dbReference type="AlphaFoldDB" id="A0A2S9XDT6"/>
<dbReference type="Proteomes" id="UP000237968">
    <property type="component" value="Unassembled WGS sequence"/>
</dbReference>
<feature type="region of interest" description="Disordered" evidence="1">
    <location>
        <begin position="159"/>
        <end position="201"/>
    </location>
</feature>
<evidence type="ECO:0000313" key="3">
    <source>
        <dbReference type="Proteomes" id="UP000237968"/>
    </source>
</evidence>
<keyword evidence="3" id="KW-1185">Reference proteome</keyword>
<sequence length="201" mass="21284">MTSSGPSQANIATLPSAPLGRRSRLGPRSAFGVIALTLVAGPAIETRASQTSDEATAAVVARPLALLENRRVLSYPIDQVWPTAIRYLRIDRGFSITDRDQEAGYILFEFPLDGNRIGSGSIEMFPTEDPAGRASVSIGVNTGAGPVHLPNAMLDGITAKVRAERGQPAPPPPPPQEDPPAEEDKPEDDHSVPLLPPAQDP</sequence>
<protein>
    <submittedName>
        <fullName evidence="2">Uncharacterized protein</fullName>
    </submittedName>
</protein>
<gene>
    <name evidence="2" type="ORF">ENSA5_59370</name>
</gene>
<reference evidence="2 3" key="1">
    <citation type="submission" date="2018-03" db="EMBL/GenBank/DDBJ databases">
        <title>Draft Genome Sequences of the Obligatory Marine Myxobacteria Enhygromyxa salina SWB005.</title>
        <authorList>
            <person name="Poehlein A."/>
            <person name="Moghaddam J.A."/>
            <person name="Harms H."/>
            <person name="Alanjari M."/>
            <person name="Koenig G.M."/>
            <person name="Daniel R."/>
            <person name="Schaeberle T.F."/>
        </authorList>
    </citation>
    <scope>NUCLEOTIDE SEQUENCE [LARGE SCALE GENOMIC DNA]</scope>
    <source>
        <strain evidence="2 3">SWB005</strain>
    </source>
</reference>
<organism evidence="2 3">
    <name type="scientific">Enhygromyxa salina</name>
    <dbReference type="NCBI Taxonomy" id="215803"/>
    <lineage>
        <taxon>Bacteria</taxon>
        <taxon>Pseudomonadati</taxon>
        <taxon>Myxococcota</taxon>
        <taxon>Polyangia</taxon>
        <taxon>Nannocystales</taxon>
        <taxon>Nannocystaceae</taxon>
        <taxon>Enhygromyxa</taxon>
    </lineage>
</organism>
<proteinExistence type="predicted"/>
<evidence type="ECO:0000256" key="1">
    <source>
        <dbReference type="SAM" id="MobiDB-lite"/>
    </source>
</evidence>
<dbReference type="EMBL" id="PVNK01000261">
    <property type="protein sequence ID" value="PRP91024.1"/>
    <property type="molecule type" value="Genomic_DNA"/>
</dbReference>
<feature type="compositionally biased region" description="Pro residues" evidence="1">
    <location>
        <begin position="168"/>
        <end position="178"/>
    </location>
</feature>
<accession>A0A2S9XDT6</accession>